<accession>G0R5M4</accession>
<feature type="coiled-coil region" evidence="2">
    <location>
        <begin position="52"/>
        <end position="89"/>
    </location>
</feature>
<dbReference type="InterPro" id="IPR001849">
    <property type="entry name" value="PH_domain"/>
</dbReference>
<proteinExistence type="inferred from homology"/>
<organism evidence="5 6">
    <name type="scientific">Ichthyophthirius multifiliis</name>
    <name type="common">White spot disease agent</name>
    <name type="synonym">Ich</name>
    <dbReference type="NCBI Taxonomy" id="5932"/>
    <lineage>
        <taxon>Eukaryota</taxon>
        <taxon>Sar</taxon>
        <taxon>Alveolata</taxon>
        <taxon>Ciliophora</taxon>
        <taxon>Intramacronucleata</taxon>
        <taxon>Oligohymenophorea</taxon>
        <taxon>Hymenostomatida</taxon>
        <taxon>Ophryoglenina</taxon>
        <taxon>Ichthyophthirius</taxon>
    </lineage>
</organism>
<dbReference type="EC" id="3.1.3.33" evidence="5"/>
<dbReference type="Proteomes" id="UP000008983">
    <property type="component" value="Unassembled WGS sequence"/>
</dbReference>
<sequence>MLKSEIIRQIYIKNSLILEKKEKELEEIQPFQFCIKNRYEKVVFAFENEQEMKNWLQKISQKIEQYATLEELLKIQEKKEEKQQQYTKNTTFDQKNKPFLKITAFMENFSFKFKKTKSLQENPFHFQLFLNNFNYKKSLFQFQNESFLEFQSFQIIDGVHKFQNEIFQQFLLIEKGSLYLNRLKKNKEISKAHFEVFFKCENLNLNWKPDTYIEIIKFIYQKIKKQKFLIQQFQEKEDEKDTFLQKILKKAQEENKEKKISFQNSQKTVLDKKCIFQDFQNAQKSSRCSQLLTKMVFSIQNLDILCFHRTSNQQVFKINGNSLQNTVYKTSEALFIDGKILDISIYDQTGYPKNEKPYILIGKQKDQQQQDNNICIYKWSTYKDQNIYNKDQITSFLYLEFNNIEALYQNQPILRIINYITYYLIFIFIQPQSIVMNDDFLQQRILNRQKAKVKQVYGNKLDLLKQLLFPTFIDFGIFLNNTILKIKPFAYFREYFQLNISKIDILNENIISNKRFTQDFSHLFDLYEENWLINCYQLTIEYIKEDEKINTLINSSFKINSLLYPLKLKLLRKQYVHIIRMCIHNFTYGDQKDHLYYHNYDIQDYIKPTQLVFLLDFPKVDLYPVLNEEPQCKLMLQNMRLEWIKNTDSTISIGLWAQKIKLCAFEKFNDSIIEKIILGENINEIQTREEIKVLNNIQQENDIYIKYTFDNHFEKTDSQFLYWQTIDINGDKNMHLEFQKIKIFLKLDIIWEIVQWQFLEDDCWPKYEEFFEICRIVFVLKIKQSHIIFPNQSFKYTLVSKGDLQFIHMRQRTLQIDDFKQKIKQNIIDNQYLADLGDFFSQQIILKSFEIFTCDQLFLDKKKFNLILKKSLLLPTDFSFKISKELQFQIPSLEVFYNTKYNFSLDKTALKISYKDIVLLQKTYKFQTELMKDFPSNTTNDTPLKLPEQSIFDIVLHGVHIYIIDDLQVPVFELFIDNSQFVKNNILTKSILSTIIRFQVNFYNPVTGKWEPIIEHTGLDLDLSLNNFANPHKYCILELNPTCESININLCKELFSILKYTQNSWKNEQYILEKIEDKRNLKRKQTQVLENIEENNENQNEQNQFNQKKNKGRVSTRIFNIKDSQENQQEDYLEYVSPYTIRNELGYMIEIESDFPDFRGFLRKYNVPNEEEVNFQVENEYESMFFIRNTSHYDKKTFSVFILHPQCKFQSLKGIDLDAIDKKIVIIYDSQNNNNSLYKYDQQLQIVVEVMPQEARKIIILRSSIFLVNKLDTSLYIKLQQEQEKSVFQYKQKQILKQELKLLQPSQKYYIPFDKIQFCLQFKFANNTSIQKDEKVENNNQTLQYNKSWSQYIFLKDLQNNINQIEYQEINHSFDKITIIKIEKELKLQGIDLFTISLEPTVIIKNRLPFKFDYKIFIEQIGNNNCQNQVEGTLNNQQEIQLHNINSKNLVYIQVQIQGFKLSQKQILQNFGIYQQNWLQKIQIEDYENRIQFLEIQIQEESFAIRKYFIYTSQFAINDTPYSIYYFYKQKKNVKLLFIYLITFLSKDNTNFCLKKNQKICLLSNQQNLLISLNKNGKNLSKQIDLQGIGNYKMELKFNNSTQIYEFGINTSLICVDFIRQIYTKVVLISPRYILVNNVKIQNINNYINKKTLNELSVCQSTCQKQTQIYIVQNSRVPFYWTDGQKERKIIIKCTDKDNQIWGWSGGISINDIDIISFSLRNQITPNQLKYMKLEIREDGHLIYLVISECQNNEEAVYLIDNKLQNVCIEVYQKNFNNQKLIINEKSEQQFAWEVPVKEKDIVVDLIFLNQLQNQYAINTIYINLDENDVEREYQVKSIQNEECFYRFYIMICFEGSTKKIKFYCEEEIKQRNKLEEDLDIQFGINISNIKFSILNWNKNKRQELALITLKNTEVVILQTYALRACQVKIGFIQIDNNISNQALFPVIFTPSAYAFFKPFANPLGLAKSLYIGFSDLLNYPLEGFVKGPIEGTIGLTKGAFSLLKNTISGSLNSMQSLTEPLCTVLAYLSLDDTFMQKREYIKSLHPSHAFAGIFIGFLAFILGIQRGVQGFFDLPYYEAKKKGSLGFLIGSIKGFSGLIFKPFCGGIDFVQKTAEGIVNTITVFDDKPSNKRIRMIRSFYSKNQYFKEYNEQDAKMSLVLGDYMNGKYKNQMYMGSYQKKNIIIGCVNQVQKEIIFGKLKYIKDK</sequence>
<dbReference type="RefSeq" id="XP_004024116.1">
    <property type="nucleotide sequence ID" value="XM_004024067.1"/>
</dbReference>
<dbReference type="GO" id="GO:0045053">
    <property type="term" value="P:protein retention in Golgi apparatus"/>
    <property type="evidence" value="ECO:0007669"/>
    <property type="project" value="TreeGrafter"/>
</dbReference>
<evidence type="ECO:0000313" key="6">
    <source>
        <dbReference type="Proteomes" id="UP000008983"/>
    </source>
</evidence>
<dbReference type="GO" id="GO:0004222">
    <property type="term" value="F:metalloendopeptidase activity"/>
    <property type="evidence" value="ECO:0007669"/>
    <property type="project" value="UniProtKB-EC"/>
</dbReference>
<keyword evidence="2" id="KW-0175">Coiled coil</keyword>
<dbReference type="GO" id="GO:0004651">
    <property type="term" value="F:polynucleotide 5'-phosphatase activity"/>
    <property type="evidence" value="ECO:0007669"/>
    <property type="project" value="UniProtKB-EC"/>
</dbReference>
<dbReference type="GO" id="GO:0006623">
    <property type="term" value="P:protein targeting to vacuole"/>
    <property type="evidence" value="ECO:0007669"/>
    <property type="project" value="TreeGrafter"/>
</dbReference>
<evidence type="ECO:0000256" key="2">
    <source>
        <dbReference type="SAM" id="Coils"/>
    </source>
</evidence>
<dbReference type="PROSITE" id="PS50003">
    <property type="entry name" value="PH_DOMAIN"/>
    <property type="match status" value="1"/>
</dbReference>
<dbReference type="GO" id="GO:0008854">
    <property type="term" value="F:exodeoxyribonuclease V activity"/>
    <property type="evidence" value="ECO:0007669"/>
    <property type="project" value="UniProtKB-EC"/>
</dbReference>
<evidence type="ECO:0000256" key="3">
    <source>
        <dbReference type="SAM" id="MobiDB-lite"/>
    </source>
</evidence>
<evidence type="ECO:0000313" key="5">
    <source>
        <dbReference type="EMBL" id="EGR27232.1"/>
    </source>
</evidence>
<dbReference type="InterPro" id="IPR026847">
    <property type="entry name" value="VPS13"/>
</dbReference>
<reference evidence="5 6" key="1">
    <citation type="submission" date="2011-07" db="EMBL/GenBank/DDBJ databases">
        <authorList>
            <person name="Coyne R."/>
            <person name="Brami D."/>
            <person name="Johnson J."/>
            <person name="Hostetler J."/>
            <person name="Hannick L."/>
            <person name="Clark T."/>
            <person name="Cassidy-Hanley D."/>
            <person name="Inman J."/>
        </authorList>
    </citation>
    <scope>NUCLEOTIDE SEQUENCE [LARGE SCALE GENOMIC DNA]</scope>
    <source>
        <strain evidence="5 6">G5</strain>
    </source>
</reference>
<dbReference type="EC" id="3.1.11.5" evidence="5"/>
<keyword evidence="6" id="KW-1185">Reference proteome</keyword>
<dbReference type="Pfam" id="PF25036">
    <property type="entry name" value="VPS13_VAB"/>
    <property type="match status" value="1"/>
</dbReference>
<dbReference type="eggNOG" id="KOG1796">
    <property type="taxonomic scope" value="Eukaryota"/>
</dbReference>
<dbReference type="InterPro" id="IPR009543">
    <property type="entry name" value="VPS13_VAB"/>
</dbReference>
<dbReference type="InParanoid" id="G0R5M4"/>
<dbReference type="EMBL" id="GL984379">
    <property type="protein sequence ID" value="EGR27232.1"/>
    <property type="molecule type" value="Genomic_DNA"/>
</dbReference>
<keyword evidence="5" id="KW-0378">Hydrolase</keyword>
<dbReference type="PANTHER" id="PTHR16166">
    <property type="entry name" value="VACUOLAR PROTEIN SORTING-ASSOCIATED PROTEIN VPS13"/>
    <property type="match status" value="1"/>
</dbReference>
<evidence type="ECO:0000256" key="1">
    <source>
        <dbReference type="ARBA" id="ARBA00006545"/>
    </source>
</evidence>
<dbReference type="EC" id="3.4.24.69" evidence="5"/>
<dbReference type="OrthoDB" id="272810at2759"/>
<feature type="domain" description="PH" evidence="4">
    <location>
        <begin position="1"/>
        <end position="64"/>
    </location>
</feature>
<dbReference type="GeneID" id="14903287"/>
<dbReference type="PANTHER" id="PTHR16166:SF93">
    <property type="entry name" value="INTERMEMBRANE LIPID TRANSFER PROTEIN VPS13"/>
    <property type="match status" value="1"/>
</dbReference>
<protein>
    <submittedName>
        <fullName evidence="5">PH domain protein</fullName>
        <ecNumber evidence="5">3.1.11.5</ecNumber>
        <ecNumber evidence="5">3.1.3.33</ecNumber>
        <ecNumber evidence="5">3.4.24.69</ecNumber>
    </submittedName>
</protein>
<dbReference type="eggNOG" id="KOG1809">
    <property type="taxonomic scope" value="Eukaryota"/>
</dbReference>
<feature type="compositionally biased region" description="Low complexity" evidence="3">
    <location>
        <begin position="1097"/>
        <end position="1107"/>
    </location>
</feature>
<comment type="similarity">
    <text evidence="1">Belongs to the VPS13 family.</text>
</comment>
<name>G0R5M4_ICHMU</name>
<feature type="region of interest" description="Disordered" evidence="3">
    <location>
        <begin position="1092"/>
        <end position="1111"/>
    </location>
</feature>
<gene>
    <name evidence="5" type="ORF">IMG5_199730</name>
</gene>
<evidence type="ECO:0000259" key="4">
    <source>
        <dbReference type="PROSITE" id="PS50003"/>
    </source>
</evidence>
<dbReference type="SUPFAM" id="SSF50729">
    <property type="entry name" value="PH domain-like"/>
    <property type="match status" value="1"/>
</dbReference>
<dbReference type="OMA" id="NDQNDTH"/>